<keyword evidence="2" id="KW-1185">Reference proteome</keyword>
<dbReference type="Proteomes" id="UP000356253">
    <property type="component" value="Unassembled WGS sequence"/>
</dbReference>
<sequence>MYFFIDPANLTTQSDTEAYGPISIIDNPDGSQSSVDPSQKFNVTSYFSLINEAKAFACVDGQLIVQQSNVDNSLVNIIIKPCSILDVPIEVEYYIYRGILKSSLIDEQNNSILPQGTGVNDLINRIWQDPPSDASYGTLGYDDGELNSNVNIEDVFNFLIPGIDSVYIMEGEWLGMFSNIHKIGFEVILKSDNFLVNLNYVRSSGYVIDVTNLSGINERVKREEILNFLDPAALYGMHFNEGVKYYDINASNNTQTTSTNASNNKFLYTKLIEKFYSKNKIYIDIRSEKGYSYNFYQNYKVSGTDSNNIQIRTQSGNSSLNAQEYQTNQWPILILTAIHASGNENSLKLSLRIDDNISPILYTKTNLNKDVRNVANTSSTNVGSRYFKTNQLIGNETNSDHTTWTNVFRILFPNTQSGTSRAYISNYVRLHYYRTKHNFNNANNSVLENIHYYDSAFCSIDIPQFSLPDNLDVGSVESTNPIYVREPLHYDANHPNYDANYNLEGTGNFELNMINGAYWGDSLVLMYARIEYENTAKTSEKEYLNTYDQQLSSFEQNYSYRLFRDRLKFLCREYNITGNNNTTKIPSINFFRSNDLADSGKNYKENCMLLGLTIDEMISIKADTQLSDNHQRFIHLEPLAGNPQEDNNNNRYFSYTVRLQGFDSNQHADIVTPQYNSNDIIVYSRDNQFFSSYAFAENEDITALQDGTILDHRIEFRVYHDGIVKITDNLDLALALAYDQNRIHYVYYDANDNTSEMQGISENAAGTENGFELVMADKMRRKRYSRTAIDYPEAEFPNLNTLTFIDNYQLYGITNVSAGNTYSNERGDILAKPASNVGFRWYRNQKWEYENEVAKCFLVKFISNRNPDQGNPITLLEFTNINPNINLRYHQTMRLYPSLEVAAAMIGALIMFNNNVQCTGFAYVDASCYPSALHVNGESIDTSYQGTTELNVSFINALRAFGFSYFRIGVTGHNTSDSIYNHTDFNNIRRDIFRRDSSGTLHSTHLHSEQVTLKNGDRVI</sequence>
<reference evidence="1" key="1">
    <citation type="submission" date="2019-09" db="EMBL/GenBank/DDBJ databases">
        <authorList>
            <person name="Rodrigo-Torres L."/>
            <person name="Arahal R. D."/>
            <person name="Lucena T."/>
        </authorList>
    </citation>
    <scope>NUCLEOTIDE SEQUENCE</scope>
    <source>
        <strain evidence="1">ISS653</strain>
    </source>
</reference>
<accession>A0AC61Y443</accession>
<organism evidence="1 2">
    <name type="scientific">Mesonia oceanica</name>
    <dbReference type="NCBI Taxonomy" id="2687242"/>
    <lineage>
        <taxon>Bacteria</taxon>
        <taxon>Pseudomonadati</taxon>
        <taxon>Bacteroidota</taxon>
        <taxon>Flavobacteriia</taxon>
        <taxon>Flavobacteriales</taxon>
        <taxon>Flavobacteriaceae</taxon>
        <taxon>Mesonia</taxon>
    </lineage>
</organism>
<evidence type="ECO:0000313" key="1">
    <source>
        <dbReference type="EMBL" id="VVU99210.1"/>
    </source>
</evidence>
<dbReference type="EMBL" id="CABVMM010000002">
    <property type="protein sequence ID" value="VVU99210.1"/>
    <property type="molecule type" value="Genomic_DNA"/>
</dbReference>
<evidence type="ECO:0000313" key="2">
    <source>
        <dbReference type="Proteomes" id="UP000356253"/>
    </source>
</evidence>
<name>A0AC61Y443_9FLAO</name>
<comment type="caution">
    <text evidence="1">The sequence shown here is derived from an EMBL/GenBank/DDBJ whole genome shotgun (WGS) entry which is preliminary data.</text>
</comment>
<gene>
    <name evidence="1" type="ORF">FVB9532_00462</name>
</gene>
<protein>
    <submittedName>
        <fullName evidence="1">Uncharacterized protein</fullName>
    </submittedName>
</protein>
<proteinExistence type="predicted"/>